<evidence type="ECO:0000256" key="2">
    <source>
        <dbReference type="ARBA" id="ARBA00022777"/>
    </source>
</evidence>
<dbReference type="InterPro" id="IPR008979">
    <property type="entry name" value="Galactose-bd-like_sf"/>
</dbReference>
<dbReference type="Gene3D" id="3.30.565.10">
    <property type="entry name" value="Histidine kinase-like ATPase, C-terminal domain"/>
    <property type="match status" value="1"/>
</dbReference>
<dbReference type="Proteomes" id="UP000005953">
    <property type="component" value="Unassembled WGS sequence"/>
</dbReference>
<dbReference type="SUPFAM" id="SSF49785">
    <property type="entry name" value="Galactose-binding domain-like"/>
    <property type="match status" value="1"/>
</dbReference>
<keyword evidence="5" id="KW-0472">Membrane</keyword>
<dbReference type="GO" id="GO:0016301">
    <property type="term" value="F:kinase activity"/>
    <property type="evidence" value="ECO:0007669"/>
    <property type="project" value="UniProtKB-KW"/>
</dbReference>
<feature type="transmembrane region" description="Helical" evidence="5">
    <location>
        <begin position="191"/>
        <end position="211"/>
    </location>
</feature>
<organism evidence="6 7">
    <name type="scientific">Reinekea blandensis MED297</name>
    <dbReference type="NCBI Taxonomy" id="314283"/>
    <lineage>
        <taxon>Bacteria</taxon>
        <taxon>Pseudomonadati</taxon>
        <taxon>Pseudomonadota</taxon>
        <taxon>Gammaproteobacteria</taxon>
        <taxon>Oceanospirillales</taxon>
        <taxon>Saccharospirillaceae</taxon>
        <taxon>Reinekea</taxon>
    </lineage>
</organism>
<feature type="transmembrane region" description="Helical" evidence="5">
    <location>
        <begin position="277"/>
        <end position="295"/>
    </location>
</feature>
<dbReference type="RefSeq" id="WP_008042717.1">
    <property type="nucleotide sequence ID" value="NZ_CH724149.1"/>
</dbReference>
<dbReference type="PANTHER" id="PTHR24421">
    <property type="entry name" value="NITRATE/NITRITE SENSOR PROTEIN NARX-RELATED"/>
    <property type="match status" value="1"/>
</dbReference>
<feature type="transmembrane region" description="Helical" evidence="5">
    <location>
        <begin position="307"/>
        <end position="329"/>
    </location>
</feature>
<dbReference type="Gene3D" id="1.20.5.1930">
    <property type="match status" value="1"/>
</dbReference>
<evidence type="ECO:0000256" key="4">
    <source>
        <dbReference type="SAM" id="Coils"/>
    </source>
</evidence>
<dbReference type="SUPFAM" id="SSF55874">
    <property type="entry name" value="ATPase domain of HSP90 chaperone/DNA topoisomerase II/histidine kinase"/>
    <property type="match status" value="1"/>
</dbReference>
<name>A4BHY1_9GAMM</name>
<dbReference type="HOGENOM" id="CLU_014388_2_0_6"/>
<evidence type="ECO:0000256" key="5">
    <source>
        <dbReference type="SAM" id="Phobius"/>
    </source>
</evidence>
<comment type="caution">
    <text evidence="6">The sequence shown here is derived from an EMBL/GenBank/DDBJ whole genome shotgun (WGS) entry which is preliminary data.</text>
</comment>
<keyword evidence="1" id="KW-0808">Transferase</keyword>
<keyword evidence="5" id="KW-0812">Transmembrane</keyword>
<evidence type="ECO:0000313" key="6">
    <source>
        <dbReference type="EMBL" id="EAR08253.1"/>
    </source>
</evidence>
<feature type="transmembrane region" description="Helical" evidence="5">
    <location>
        <begin position="247"/>
        <end position="265"/>
    </location>
</feature>
<keyword evidence="2 6" id="KW-0418">Kinase</keyword>
<evidence type="ECO:0000313" key="7">
    <source>
        <dbReference type="Proteomes" id="UP000005953"/>
    </source>
</evidence>
<dbReference type="AlphaFoldDB" id="A4BHY1"/>
<evidence type="ECO:0000256" key="3">
    <source>
        <dbReference type="ARBA" id="ARBA00023012"/>
    </source>
</evidence>
<sequence length="633" mass="72293">MLVKQTFKAPLLLMLAVYWACISAVILHGKGNLFAVKLDNAIDQVDVLIDSTPGYSAEEFDLRQTQAKLPHDWHTDGINSTVVWYRTSFNTDGETKQPWAIFIPSVTHNAEIYINGTWVGHGSAPTEPVPRHHHRPLYFEFSSSLLKPFNEVAIRVEAAHARQGLLAPFYIAPSQQLIATYEQHNLWKVELIKWMTAVMLLTAFIIFWFWLARPKDKIYGLFAAMLFIWAVHNLNLMLVHIPFSVQIWESLTMATLGWTVVLMIYFNHNYVGNPVILVERAALLFAVAGLGIFFLPDLNQVLQIGYLIWDSFLIIFGSYALCHLGYVFWHRRDLDVYLMMLAGIPMLIFGLHDILIVNHLRDRSEGLIIQYSAIPAMALFTWFLIRRFVSSINEFEQLNSQLETRVQNREQQLEHQYQKLRTLENKQILSKERERIMRDMHDGIGGQLLSLHTFAASHEHEHSQLFRQKISVCLSDLRMVIDSLDPTLANVATLLGNLRNRLESQLQGTGVKLLWNIKNLPEDMHHSPRQSLHFMRIIQEAVNNAIKHSATESLEFEADIDPHQQLFYVAIKDQGGKDPSKNTTGRGLANMSYRAGQIGARCQVTLSPAGSCVRLEFPLSEQKPVITQIAGQP</sequence>
<proteinExistence type="predicted"/>
<keyword evidence="5" id="KW-1133">Transmembrane helix</keyword>
<accession>A4BHY1</accession>
<keyword evidence="3" id="KW-0902">Two-component regulatory system</keyword>
<feature type="transmembrane region" description="Helical" evidence="5">
    <location>
        <begin position="336"/>
        <end position="356"/>
    </location>
</feature>
<dbReference type="STRING" id="314283.MED297_13922"/>
<dbReference type="EMBL" id="AAOE01000023">
    <property type="protein sequence ID" value="EAR08253.1"/>
    <property type="molecule type" value="Genomic_DNA"/>
</dbReference>
<feature type="transmembrane region" description="Helical" evidence="5">
    <location>
        <begin position="12"/>
        <end position="29"/>
    </location>
</feature>
<gene>
    <name evidence="6" type="ORF">MED297_13922</name>
</gene>
<keyword evidence="4" id="KW-0175">Coiled coil</keyword>
<dbReference type="Gene3D" id="2.60.120.260">
    <property type="entry name" value="Galactose-binding domain-like"/>
    <property type="match status" value="1"/>
</dbReference>
<keyword evidence="7" id="KW-1185">Reference proteome</keyword>
<feature type="transmembrane region" description="Helical" evidence="5">
    <location>
        <begin position="218"/>
        <end position="241"/>
    </location>
</feature>
<evidence type="ECO:0000256" key="1">
    <source>
        <dbReference type="ARBA" id="ARBA00022679"/>
    </source>
</evidence>
<reference evidence="6 7" key="1">
    <citation type="submission" date="2006-02" db="EMBL/GenBank/DDBJ databases">
        <authorList>
            <person name="Pinhassi J."/>
            <person name="Pedros-Alio C."/>
            <person name="Ferriera S."/>
            <person name="Johnson J."/>
            <person name="Kravitz S."/>
            <person name="Halpern A."/>
            <person name="Remington K."/>
            <person name="Beeson K."/>
            <person name="Tran B."/>
            <person name="Rogers Y.-H."/>
            <person name="Friedman R."/>
            <person name="Venter J.C."/>
        </authorList>
    </citation>
    <scope>NUCLEOTIDE SEQUENCE [LARGE SCALE GENOMIC DNA]</scope>
    <source>
        <strain evidence="6 7">MED297</strain>
    </source>
</reference>
<dbReference type="InterPro" id="IPR050482">
    <property type="entry name" value="Sensor_HK_TwoCompSys"/>
</dbReference>
<dbReference type="GO" id="GO:0000160">
    <property type="term" value="P:phosphorelay signal transduction system"/>
    <property type="evidence" value="ECO:0007669"/>
    <property type="project" value="UniProtKB-KW"/>
</dbReference>
<dbReference type="InterPro" id="IPR036890">
    <property type="entry name" value="HATPase_C_sf"/>
</dbReference>
<protein>
    <submittedName>
        <fullName evidence="6">Probable two component sensor histidine kinase transcription regulator protein</fullName>
    </submittedName>
</protein>
<feature type="transmembrane region" description="Helical" evidence="5">
    <location>
        <begin position="368"/>
        <end position="385"/>
    </location>
</feature>
<dbReference type="PANTHER" id="PTHR24421:SF58">
    <property type="entry name" value="SIGNAL TRANSDUCTION HISTIDINE-PROTEIN KINASE_PHOSPHATASE UHPB"/>
    <property type="match status" value="1"/>
</dbReference>
<feature type="coiled-coil region" evidence="4">
    <location>
        <begin position="392"/>
        <end position="426"/>
    </location>
</feature>
<dbReference type="OrthoDB" id="9797605at2"/>